<dbReference type="Gene3D" id="3.40.50.2300">
    <property type="match status" value="2"/>
</dbReference>
<dbReference type="AlphaFoldDB" id="A0A6B0YQ39"/>
<feature type="domain" description="ABC transporter substrate-binding protein PnrA-like" evidence="3">
    <location>
        <begin position="45"/>
        <end position="306"/>
    </location>
</feature>
<accession>A0A6B0YQ39</accession>
<evidence type="ECO:0000259" key="3">
    <source>
        <dbReference type="Pfam" id="PF02608"/>
    </source>
</evidence>
<protein>
    <submittedName>
        <fullName evidence="4">BMP family ABC transporter substrate-binding protein</fullName>
    </submittedName>
</protein>
<proteinExistence type="predicted"/>
<dbReference type="PROSITE" id="PS51257">
    <property type="entry name" value="PROKAR_LIPOPROTEIN"/>
    <property type="match status" value="1"/>
</dbReference>
<gene>
    <name evidence="4" type="ORF">F4Y42_04620</name>
</gene>
<feature type="chain" id="PRO_5025513692" evidence="2">
    <location>
        <begin position="25"/>
        <end position="372"/>
    </location>
</feature>
<dbReference type="Pfam" id="PF02608">
    <property type="entry name" value="Bmp"/>
    <property type="match status" value="1"/>
</dbReference>
<name>A0A6B0YQ39_9CHLR</name>
<dbReference type="PANTHER" id="PTHR43208">
    <property type="entry name" value="ABC TRANSPORTER SUBSTRATE-BINDING PROTEIN"/>
    <property type="match status" value="1"/>
</dbReference>
<organism evidence="4">
    <name type="scientific">Caldilineaceae bacterium SB0664_bin_27</name>
    <dbReference type="NCBI Taxonomy" id="2605260"/>
    <lineage>
        <taxon>Bacteria</taxon>
        <taxon>Bacillati</taxon>
        <taxon>Chloroflexota</taxon>
        <taxon>Caldilineae</taxon>
        <taxon>Caldilineales</taxon>
        <taxon>Caldilineaceae</taxon>
    </lineage>
</organism>
<dbReference type="CDD" id="cd19963">
    <property type="entry name" value="PBP1_BMP-like"/>
    <property type="match status" value="1"/>
</dbReference>
<keyword evidence="1 2" id="KW-0732">Signal</keyword>
<feature type="signal peptide" evidence="2">
    <location>
        <begin position="1"/>
        <end position="24"/>
    </location>
</feature>
<evidence type="ECO:0000313" key="4">
    <source>
        <dbReference type="EMBL" id="MXY92717.1"/>
    </source>
</evidence>
<evidence type="ECO:0000256" key="1">
    <source>
        <dbReference type="ARBA" id="ARBA00022729"/>
    </source>
</evidence>
<dbReference type="GO" id="GO:0005886">
    <property type="term" value="C:plasma membrane"/>
    <property type="evidence" value="ECO:0007669"/>
    <property type="project" value="InterPro"/>
</dbReference>
<dbReference type="EMBL" id="VXRG01000039">
    <property type="protein sequence ID" value="MXY92717.1"/>
    <property type="molecule type" value="Genomic_DNA"/>
</dbReference>
<dbReference type="PANTHER" id="PTHR43208:SF1">
    <property type="entry name" value="ABC TRANSPORTER SUBSTRATE-BINDING PROTEIN"/>
    <property type="match status" value="1"/>
</dbReference>
<dbReference type="InterPro" id="IPR003760">
    <property type="entry name" value="PnrA-like"/>
</dbReference>
<reference evidence="4" key="1">
    <citation type="submission" date="2019-09" db="EMBL/GenBank/DDBJ databases">
        <title>Characterisation of the sponge microbiome using genome-centric metagenomics.</title>
        <authorList>
            <person name="Engelberts J.P."/>
            <person name="Robbins S.J."/>
            <person name="De Goeij J.M."/>
            <person name="Aranda M."/>
            <person name="Bell S.C."/>
            <person name="Webster N.S."/>
        </authorList>
    </citation>
    <scope>NUCLEOTIDE SEQUENCE</scope>
    <source>
        <strain evidence="4">SB0664_bin_27</strain>
    </source>
</reference>
<evidence type="ECO:0000256" key="2">
    <source>
        <dbReference type="SAM" id="SignalP"/>
    </source>
</evidence>
<dbReference type="InterPro" id="IPR052910">
    <property type="entry name" value="ABC-Purine-Binding"/>
</dbReference>
<sequence>MRIRHWKKLVGTLLILTLLMSACQQIGEMPAAEEPAAPAGAIESVKVAFVYVGPVGDLGWSYAHDQGRLALEELGVETAYSELVAEGPDAARVLQSYASQGYDLIFATSFGYMDSVIEVAAGFPDVKFEHATGYKTAENVGIYDGRGYQGWYLSGMVAGAMTQSNIIGYIAPYPIPEVVRNLNAFALGAQSINPLVEVRPIWIFAWFDPPAEREAAQALIDAGADVVARESDSVEPDKLAEEQGVYAIGYNVVNPEIAPQALLTAPIWNWQVIYEKKVRDVAAGTWTNEPIWWGMEDGVLDLAPVAEFVPAVVQIAVEETKESILDGSFQFFCGPISDNTGVERVAAGECMDDPALLSYDWLVAGVTGEIPQ</sequence>
<comment type="caution">
    <text evidence="4">The sequence shown here is derived from an EMBL/GenBank/DDBJ whole genome shotgun (WGS) entry which is preliminary data.</text>
</comment>